<keyword evidence="1" id="KW-0812">Transmembrane</keyword>
<keyword evidence="1" id="KW-1133">Transmembrane helix</keyword>
<organism evidence="2">
    <name type="scientific">Rhizophora mucronata</name>
    <name type="common">Asiatic mangrove</name>
    <dbReference type="NCBI Taxonomy" id="61149"/>
    <lineage>
        <taxon>Eukaryota</taxon>
        <taxon>Viridiplantae</taxon>
        <taxon>Streptophyta</taxon>
        <taxon>Embryophyta</taxon>
        <taxon>Tracheophyta</taxon>
        <taxon>Spermatophyta</taxon>
        <taxon>Magnoliopsida</taxon>
        <taxon>eudicotyledons</taxon>
        <taxon>Gunneridae</taxon>
        <taxon>Pentapetalae</taxon>
        <taxon>rosids</taxon>
        <taxon>fabids</taxon>
        <taxon>Malpighiales</taxon>
        <taxon>Rhizophoraceae</taxon>
        <taxon>Rhizophora</taxon>
    </lineage>
</organism>
<keyword evidence="1" id="KW-0472">Membrane</keyword>
<feature type="transmembrane region" description="Helical" evidence="1">
    <location>
        <begin position="31"/>
        <end position="53"/>
    </location>
</feature>
<evidence type="ECO:0000256" key="1">
    <source>
        <dbReference type="SAM" id="Phobius"/>
    </source>
</evidence>
<dbReference type="EMBL" id="GGEC01065220">
    <property type="protein sequence ID" value="MBX45704.1"/>
    <property type="molecule type" value="Transcribed_RNA"/>
</dbReference>
<sequence>MHDILPHPFIKRLQILDIRVSPLLPSPWRQFYIGFICFCIDLEAMIMCMYMLWVG</sequence>
<accession>A0A2P2NTE7</accession>
<name>A0A2P2NTE7_RHIMU</name>
<reference evidence="2" key="1">
    <citation type="submission" date="2018-02" db="EMBL/GenBank/DDBJ databases">
        <title>Rhizophora mucronata_Transcriptome.</title>
        <authorList>
            <person name="Meera S.P."/>
            <person name="Sreeshan A."/>
            <person name="Augustine A."/>
        </authorList>
    </citation>
    <scope>NUCLEOTIDE SEQUENCE</scope>
    <source>
        <tissue evidence="2">Leaf</tissue>
    </source>
</reference>
<evidence type="ECO:0000313" key="2">
    <source>
        <dbReference type="EMBL" id="MBX45704.1"/>
    </source>
</evidence>
<proteinExistence type="predicted"/>
<dbReference type="AlphaFoldDB" id="A0A2P2NTE7"/>
<protein>
    <submittedName>
        <fullName evidence="2">Uncharacterized protein</fullName>
    </submittedName>
</protein>